<dbReference type="EMBL" id="NAJQ01000811">
    <property type="protein sequence ID" value="TKA64679.1"/>
    <property type="molecule type" value="Genomic_DNA"/>
</dbReference>
<dbReference type="AlphaFoldDB" id="A0A4V5NDY3"/>
<keyword evidence="1" id="KW-0472">Membrane</keyword>
<evidence type="ECO:0000313" key="3">
    <source>
        <dbReference type="Proteomes" id="UP000309340"/>
    </source>
</evidence>
<feature type="transmembrane region" description="Helical" evidence="1">
    <location>
        <begin position="31"/>
        <end position="51"/>
    </location>
</feature>
<keyword evidence="1" id="KW-0812">Transmembrane</keyword>
<evidence type="ECO:0000313" key="2">
    <source>
        <dbReference type="EMBL" id="TKA64679.1"/>
    </source>
</evidence>
<keyword evidence="1" id="KW-1133">Transmembrane helix</keyword>
<protein>
    <submittedName>
        <fullName evidence="2">Uncharacterized protein</fullName>
    </submittedName>
</protein>
<proteinExistence type="predicted"/>
<reference evidence="2 3" key="1">
    <citation type="submission" date="2017-03" db="EMBL/GenBank/DDBJ databases">
        <title>Genomes of endolithic fungi from Antarctica.</title>
        <authorList>
            <person name="Coleine C."/>
            <person name="Masonjones S."/>
            <person name="Stajich J.E."/>
        </authorList>
    </citation>
    <scope>NUCLEOTIDE SEQUENCE [LARGE SCALE GENOMIC DNA]</scope>
    <source>
        <strain evidence="2 3">CCFEE 5184</strain>
    </source>
</reference>
<keyword evidence="3" id="KW-1185">Reference proteome</keyword>
<gene>
    <name evidence="2" type="ORF">B0A55_10632</name>
</gene>
<sequence>MEAIGVSAESAFQVILAWMVGLRRLSADFDIGNQVSINIWVFAVPIAIVLIKDRS</sequence>
<evidence type="ECO:0000256" key="1">
    <source>
        <dbReference type="SAM" id="Phobius"/>
    </source>
</evidence>
<accession>A0A4V5NDY3</accession>
<dbReference type="Proteomes" id="UP000309340">
    <property type="component" value="Unassembled WGS sequence"/>
</dbReference>
<comment type="caution">
    <text evidence="2">The sequence shown here is derived from an EMBL/GenBank/DDBJ whole genome shotgun (WGS) entry which is preliminary data.</text>
</comment>
<organism evidence="2 3">
    <name type="scientific">Friedmanniomyces simplex</name>
    <dbReference type="NCBI Taxonomy" id="329884"/>
    <lineage>
        <taxon>Eukaryota</taxon>
        <taxon>Fungi</taxon>
        <taxon>Dikarya</taxon>
        <taxon>Ascomycota</taxon>
        <taxon>Pezizomycotina</taxon>
        <taxon>Dothideomycetes</taxon>
        <taxon>Dothideomycetidae</taxon>
        <taxon>Mycosphaerellales</taxon>
        <taxon>Teratosphaeriaceae</taxon>
        <taxon>Friedmanniomyces</taxon>
    </lineage>
</organism>
<name>A0A4V5NDY3_9PEZI</name>